<feature type="transmembrane region" description="Helical" evidence="2">
    <location>
        <begin position="114"/>
        <end position="143"/>
    </location>
</feature>
<dbReference type="Proteomes" id="UP001457282">
    <property type="component" value="Unassembled WGS sequence"/>
</dbReference>
<keyword evidence="1" id="KW-0732">Signal</keyword>
<comment type="caution">
    <text evidence="4">The sequence shown here is derived from an EMBL/GenBank/DDBJ whole genome shotgun (WGS) entry which is preliminary data.</text>
</comment>
<evidence type="ECO:0000256" key="1">
    <source>
        <dbReference type="ARBA" id="ARBA00022729"/>
    </source>
</evidence>
<keyword evidence="2" id="KW-0472">Membrane</keyword>
<dbReference type="CDD" id="cd01098">
    <property type="entry name" value="PAN_AP_plant"/>
    <property type="match status" value="1"/>
</dbReference>
<name>A0AAW1Y0C2_RUBAR</name>
<accession>A0AAW1Y0C2</accession>
<gene>
    <name evidence="4" type="ORF">M0R45_017907</name>
</gene>
<proteinExistence type="predicted"/>
<organism evidence="4 5">
    <name type="scientific">Rubus argutus</name>
    <name type="common">Southern blackberry</name>
    <dbReference type="NCBI Taxonomy" id="59490"/>
    <lineage>
        <taxon>Eukaryota</taxon>
        <taxon>Viridiplantae</taxon>
        <taxon>Streptophyta</taxon>
        <taxon>Embryophyta</taxon>
        <taxon>Tracheophyta</taxon>
        <taxon>Spermatophyta</taxon>
        <taxon>Magnoliopsida</taxon>
        <taxon>eudicotyledons</taxon>
        <taxon>Gunneridae</taxon>
        <taxon>Pentapetalae</taxon>
        <taxon>rosids</taxon>
        <taxon>fabids</taxon>
        <taxon>Rosales</taxon>
        <taxon>Rosaceae</taxon>
        <taxon>Rosoideae</taxon>
        <taxon>Rosoideae incertae sedis</taxon>
        <taxon>Rubus</taxon>
    </lineage>
</organism>
<protein>
    <recommendedName>
        <fullName evidence="3">Apple domain-containing protein</fullName>
    </recommendedName>
</protein>
<reference evidence="4 5" key="1">
    <citation type="journal article" date="2023" name="G3 (Bethesda)">
        <title>A chromosome-length genome assembly and annotation of blackberry (Rubus argutus, cv. 'Hillquist').</title>
        <authorList>
            <person name="Bruna T."/>
            <person name="Aryal R."/>
            <person name="Dudchenko O."/>
            <person name="Sargent D.J."/>
            <person name="Mead D."/>
            <person name="Buti M."/>
            <person name="Cavallini A."/>
            <person name="Hytonen T."/>
            <person name="Andres J."/>
            <person name="Pham M."/>
            <person name="Weisz D."/>
            <person name="Mascagni F."/>
            <person name="Usai G."/>
            <person name="Natali L."/>
            <person name="Bassil N."/>
            <person name="Fernandez G.E."/>
            <person name="Lomsadze A."/>
            <person name="Armour M."/>
            <person name="Olukolu B."/>
            <person name="Poorten T."/>
            <person name="Britton C."/>
            <person name="Davik J."/>
            <person name="Ashrafi H."/>
            <person name="Aiden E.L."/>
            <person name="Borodovsky M."/>
            <person name="Worthington M."/>
        </authorList>
    </citation>
    <scope>NUCLEOTIDE SEQUENCE [LARGE SCALE GENOMIC DNA]</scope>
    <source>
        <strain evidence="4">PI 553951</strain>
    </source>
</reference>
<sequence length="198" mass="22336">MCNPDFQQACDQVGDLYSLNELPNTDWPVASDYELIRPFNDADCKRSCLEDCRCAAAVFRGNNCWKKHLPLLNGRADNRLNNTAFVKLRSIPQSPIPQVPVPQVPKAKKHNTSIIVVSILLGSSVFVNFILVGALCLGFFLYYQKKLRINADKTCLESNLRYFTYKELMEATEGFKEELGRGSCGIVYVSIKMLAILF</sequence>
<dbReference type="Pfam" id="PF08276">
    <property type="entry name" value="PAN_2"/>
    <property type="match status" value="1"/>
</dbReference>
<keyword evidence="2" id="KW-1133">Transmembrane helix</keyword>
<feature type="domain" description="Apple" evidence="3">
    <location>
        <begin position="19"/>
        <end position="72"/>
    </location>
</feature>
<evidence type="ECO:0000259" key="3">
    <source>
        <dbReference type="Pfam" id="PF08276"/>
    </source>
</evidence>
<dbReference type="InterPro" id="IPR051343">
    <property type="entry name" value="G-type_lectin_kinases/EP1-like"/>
</dbReference>
<keyword evidence="5" id="KW-1185">Reference proteome</keyword>
<dbReference type="PANTHER" id="PTHR47976">
    <property type="entry name" value="G-TYPE LECTIN S-RECEPTOR-LIKE SERINE/THREONINE-PROTEIN KINASE SD2-5"/>
    <property type="match status" value="1"/>
</dbReference>
<dbReference type="PANTHER" id="PTHR47976:SF15">
    <property type="entry name" value="G-TYPE LECTIN S-RECEPTOR-LIKE SERINE_THREONINE-PROTEIN KINASE RLK1"/>
    <property type="match status" value="1"/>
</dbReference>
<keyword evidence="2" id="KW-0812">Transmembrane</keyword>
<evidence type="ECO:0000313" key="4">
    <source>
        <dbReference type="EMBL" id="KAK9941297.1"/>
    </source>
</evidence>
<evidence type="ECO:0000256" key="2">
    <source>
        <dbReference type="SAM" id="Phobius"/>
    </source>
</evidence>
<dbReference type="AlphaFoldDB" id="A0AAW1Y0C2"/>
<dbReference type="InterPro" id="IPR003609">
    <property type="entry name" value="Pan_app"/>
</dbReference>
<dbReference type="EMBL" id="JBEDUW010000003">
    <property type="protein sequence ID" value="KAK9941297.1"/>
    <property type="molecule type" value="Genomic_DNA"/>
</dbReference>
<evidence type="ECO:0000313" key="5">
    <source>
        <dbReference type="Proteomes" id="UP001457282"/>
    </source>
</evidence>